<evidence type="ECO:0000313" key="9">
    <source>
        <dbReference type="EMBL" id="KAA8493485.1"/>
    </source>
</evidence>
<keyword evidence="1" id="KW-0808">Transferase</keyword>
<keyword evidence="4" id="KW-0255">Endonuclease</keyword>
<keyword evidence="5" id="KW-0378">Hydrolase</keyword>
<dbReference type="Pfam" id="PF14223">
    <property type="entry name" value="Retrotran_gag_2"/>
    <property type="match status" value="1"/>
</dbReference>
<evidence type="ECO:0000256" key="2">
    <source>
        <dbReference type="ARBA" id="ARBA00022695"/>
    </source>
</evidence>
<dbReference type="CDD" id="cd09274">
    <property type="entry name" value="RNase_HI_RT_Ty3"/>
    <property type="match status" value="1"/>
</dbReference>
<keyword evidence="3" id="KW-0540">Nuclease</keyword>
<dbReference type="PANTHER" id="PTHR34072:SF52">
    <property type="entry name" value="RIBONUCLEASE H"/>
    <property type="match status" value="1"/>
</dbReference>
<dbReference type="OMA" id="HERVTGH"/>
<evidence type="ECO:0000256" key="7">
    <source>
        <dbReference type="SAM" id="MobiDB-lite"/>
    </source>
</evidence>
<gene>
    <name evidence="9" type="ORF">FVE85_4622</name>
</gene>
<accession>A0A5J4YQH5</accession>
<dbReference type="AlphaFoldDB" id="A0A5J4YQH5"/>
<sequence>MSPAVLRLRADCSNYAACTVQMKMILCQKLAWTAIAADGSVDAEKDKRALGLLGAHVDPLIMYIVADARTAREAWERLELTAKASAPTYVRELKRELSNFRASPGEPASRLIGRLTALCRELTLAGAPASDEDAVNALLDELPRKYGAVEQTWIAGGGRASLSAILPLVLVAERAAARENAAVPDHARAHALQAVGNPRVPKTLRCRNFNRVGHVRRECPLGSHKGEPKQMQSRPSTYSLVAYSAAESACAIGRAEKEAPGKPTYAEVVQRVGPEEECGELADKSLLRNPQKARQDIITADGKRLMGTLVGSVKLGGGVFLNDVLFVLGLTKNLMSVAALAKRGASVRFDGTNFAVQATETTGQVTGIVLSGQLQDNLYIVFVPKTLEPLSGTAQYAASAKTASARMRMHERVTGHKRCYTVTKLACLAVVWCLKKVRHYVFGTTVRIRADHEPLHWLLSMKEPRGRLARWALTIQDFSFTIENIKGRLNRVPDALSRLELNAVRTRARRDPVAEDPVVSTDEDDPRAFGQAVDY</sequence>
<dbReference type="PANTHER" id="PTHR34072">
    <property type="entry name" value="ENZYMATIC POLYPROTEIN-RELATED"/>
    <property type="match status" value="1"/>
</dbReference>
<dbReference type="EMBL" id="VRMN01000006">
    <property type="protein sequence ID" value="KAA8493485.1"/>
    <property type="molecule type" value="Genomic_DNA"/>
</dbReference>
<evidence type="ECO:0000256" key="5">
    <source>
        <dbReference type="ARBA" id="ARBA00022801"/>
    </source>
</evidence>
<dbReference type="OrthoDB" id="425619at2759"/>
<name>A0A5J4YQH5_PORPP</name>
<dbReference type="SUPFAM" id="SSF56672">
    <property type="entry name" value="DNA/RNA polymerases"/>
    <property type="match status" value="1"/>
</dbReference>
<keyword evidence="6" id="KW-0695">RNA-directed DNA polymerase</keyword>
<dbReference type="InterPro" id="IPR041373">
    <property type="entry name" value="RT_RNaseH"/>
</dbReference>
<keyword evidence="10" id="KW-1185">Reference proteome</keyword>
<dbReference type="Proteomes" id="UP000324585">
    <property type="component" value="Unassembled WGS sequence"/>
</dbReference>
<evidence type="ECO:0000256" key="3">
    <source>
        <dbReference type="ARBA" id="ARBA00022722"/>
    </source>
</evidence>
<dbReference type="GO" id="GO:0004519">
    <property type="term" value="F:endonuclease activity"/>
    <property type="evidence" value="ECO:0007669"/>
    <property type="project" value="UniProtKB-KW"/>
</dbReference>
<dbReference type="Pfam" id="PF17917">
    <property type="entry name" value="RT_RNaseH"/>
    <property type="match status" value="1"/>
</dbReference>
<dbReference type="GO" id="GO:0016787">
    <property type="term" value="F:hydrolase activity"/>
    <property type="evidence" value="ECO:0007669"/>
    <property type="project" value="UniProtKB-KW"/>
</dbReference>
<evidence type="ECO:0000256" key="4">
    <source>
        <dbReference type="ARBA" id="ARBA00022759"/>
    </source>
</evidence>
<feature type="region of interest" description="Disordered" evidence="7">
    <location>
        <begin position="512"/>
        <end position="535"/>
    </location>
</feature>
<reference evidence="10" key="1">
    <citation type="journal article" date="2019" name="Nat. Commun.">
        <title>Expansion of phycobilisome linker gene families in mesophilic red algae.</title>
        <authorList>
            <person name="Lee J."/>
            <person name="Kim D."/>
            <person name="Bhattacharya D."/>
            <person name="Yoon H.S."/>
        </authorList>
    </citation>
    <scope>NUCLEOTIDE SEQUENCE [LARGE SCALE GENOMIC DNA]</scope>
    <source>
        <strain evidence="10">CCMP 1328</strain>
    </source>
</reference>
<evidence type="ECO:0000313" key="10">
    <source>
        <dbReference type="Proteomes" id="UP000324585"/>
    </source>
</evidence>
<proteinExistence type="predicted"/>
<feature type="domain" description="Reverse transcriptase RNase H-like" evidence="8">
    <location>
        <begin position="412"/>
        <end position="478"/>
    </location>
</feature>
<evidence type="ECO:0000256" key="1">
    <source>
        <dbReference type="ARBA" id="ARBA00022679"/>
    </source>
</evidence>
<organism evidence="9 10">
    <name type="scientific">Porphyridium purpureum</name>
    <name type="common">Red alga</name>
    <name type="synonym">Porphyridium cruentum</name>
    <dbReference type="NCBI Taxonomy" id="35688"/>
    <lineage>
        <taxon>Eukaryota</taxon>
        <taxon>Rhodophyta</taxon>
        <taxon>Bangiophyceae</taxon>
        <taxon>Porphyridiales</taxon>
        <taxon>Porphyridiaceae</taxon>
        <taxon>Porphyridium</taxon>
    </lineage>
</organism>
<dbReference type="InterPro" id="IPR043502">
    <property type="entry name" value="DNA/RNA_pol_sf"/>
</dbReference>
<evidence type="ECO:0000256" key="6">
    <source>
        <dbReference type="ARBA" id="ARBA00022918"/>
    </source>
</evidence>
<comment type="caution">
    <text evidence="9">The sequence shown here is derived from an EMBL/GenBank/DDBJ whole genome shotgun (WGS) entry which is preliminary data.</text>
</comment>
<protein>
    <submittedName>
        <fullName evidence="9">Retrovirus-related Pol polyprotein from transposon 17.6</fullName>
    </submittedName>
</protein>
<dbReference type="GO" id="GO:0003964">
    <property type="term" value="F:RNA-directed DNA polymerase activity"/>
    <property type="evidence" value="ECO:0007669"/>
    <property type="project" value="UniProtKB-KW"/>
</dbReference>
<evidence type="ECO:0000259" key="8">
    <source>
        <dbReference type="Pfam" id="PF17917"/>
    </source>
</evidence>
<keyword evidence="2" id="KW-0548">Nucleotidyltransferase</keyword>